<gene>
    <name evidence="2" type="ORF">TWF506_008749</name>
</gene>
<feature type="region of interest" description="Disordered" evidence="1">
    <location>
        <begin position="286"/>
        <end position="306"/>
    </location>
</feature>
<dbReference type="EMBL" id="JAVHJM010000005">
    <property type="protein sequence ID" value="KAK6514353.1"/>
    <property type="molecule type" value="Genomic_DNA"/>
</dbReference>
<comment type="caution">
    <text evidence="2">The sequence shown here is derived from an EMBL/GenBank/DDBJ whole genome shotgun (WGS) entry which is preliminary data.</text>
</comment>
<protein>
    <submittedName>
        <fullName evidence="2">Uncharacterized protein</fullName>
    </submittedName>
</protein>
<dbReference type="AlphaFoldDB" id="A0AAN8RZ08"/>
<proteinExistence type="predicted"/>
<evidence type="ECO:0000313" key="2">
    <source>
        <dbReference type="EMBL" id="KAK6514353.1"/>
    </source>
</evidence>
<reference evidence="2 3" key="1">
    <citation type="submission" date="2019-10" db="EMBL/GenBank/DDBJ databases">
        <authorList>
            <person name="Palmer J.M."/>
        </authorList>
    </citation>
    <scope>NUCLEOTIDE SEQUENCE [LARGE SCALE GENOMIC DNA]</scope>
    <source>
        <strain evidence="2 3">TWF506</strain>
    </source>
</reference>
<organism evidence="2 3">
    <name type="scientific">Arthrobotrys conoides</name>
    <dbReference type="NCBI Taxonomy" id="74498"/>
    <lineage>
        <taxon>Eukaryota</taxon>
        <taxon>Fungi</taxon>
        <taxon>Dikarya</taxon>
        <taxon>Ascomycota</taxon>
        <taxon>Pezizomycotina</taxon>
        <taxon>Orbiliomycetes</taxon>
        <taxon>Orbiliales</taxon>
        <taxon>Orbiliaceae</taxon>
        <taxon>Arthrobotrys</taxon>
    </lineage>
</organism>
<keyword evidence="3" id="KW-1185">Reference proteome</keyword>
<accession>A0AAN8RZ08</accession>
<evidence type="ECO:0000256" key="1">
    <source>
        <dbReference type="SAM" id="MobiDB-lite"/>
    </source>
</evidence>
<dbReference type="Proteomes" id="UP001307849">
    <property type="component" value="Unassembled WGS sequence"/>
</dbReference>
<sequence length="306" mass="33742">MKAKATVPGAILPLNAVTLGRLVTNRKSPAEEFYDSNCLPDIVSNDNIIITSRNNFQEVLHSRLGTSTYSNLTAIIGSNYTLSNQEYILLESFSNKSYQLENSTNVFDHICADPGLRKWLLKMIGRRRSIYMIVGFQTITNASISCGSFSLKDTGGEITAPISIALPAALGVPIPILSDVLDVGVGKSRMEEHEVQTRFQAPGEMVYAVQYRKLEFSWFSSKKVEKASLGNSRWVFNVGVRGVGMEEEDVVDVHFVDEEGEDEDQVDYIEVLRGILDFQSGPVDLSTKDSNLGGKPEVQCSSPMSI</sequence>
<name>A0AAN8RZ08_9PEZI</name>
<evidence type="ECO:0000313" key="3">
    <source>
        <dbReference type="Proteomes" id="UP001307849"/>
    </source>
</evidence>